<evidence type="ECO:0008006" key="7">
    <source>
        <dbReference type="Google" id="ProtNLM"/>
    </source>
</evidence>
<comment type="caution">
    <text evidence="5">The sequence shown here is derived from an EMBL/GenBank/DDBJ whole genome shotgun (WGS) entry which is preliminary data.</text>
</comment>
<feature type="region of interest" description="Disordered" evidence="4">
    <location>
        <begin position="100"/>
        <end position="127"/>
    </location>
</feature>
<keyword evidence="1" id="KW-0677">Repeat</keyword>
<gene>
    <name evidence="5" type="ORF">FTOL_13449</name>
</gene>
<dbReference type="PANTHER" id="PTHR24171">
    <property type="entry name" value="ANKYRIN REPEAT DOMAIN-CONTAINING PROTEIN 39-RELATED"/>
    <property type="match status" value="1"/>
</dbReference>
<dbReference type="Gene3D" id="1.25.40.20">
    <property type="entry name" value="Ankyrin repeat-containing domain"/>
    <property type="match status" value="1"/>
</dbReference>
<reference evidence="5" key="1">
    <citation type="submission" date="2018-03" db="EMBL/GenBank/DDBJ databases">
        <authorList>
            <person name="Guldener U."/>
        </authorList>
    </citation>
    <scope>NUCLEOTIDE SEQUENCE</scope>
</reference>
<dbReference type="AlphaFoldDB" id="A0AAE8MPF2"/>
<organism evidence="5 6">
    <name type="scientific">Fusarium torulosum</name>
    <dbReference type="NCBI Taxonomy" id="33205"/>
    <lineage>
        <taxon>Eukaryota</taxon>
        <taxon>Fungi</taxon>
        <taxon>Dikarya</taxon>
        <taxon>Ascomycota</taxon>
        <taxon>Pezizomycotina</taxon>
        <taxon>Sordariomycetes</taxon>
        <taxon>Hypocreomycetidae</taxon>
        <taxon>Hypocreales</taxon>
        <taxon>Nectriaceae</taxon>
        <taxon>Fusarium</taxon>
    </lineage>
</organism>
<evidence type="ECO:0000256" key="2">
    <source>
        <dbReference type="ARBA" id="ARBA00023043"/>
    </source>
</evidence>
<dbReference type="SUPFAM" id="SSF48403">
    <property type="entry name" value="Ankyrin repeat"/>
    <property type="match status" value="1"/>
</dbReference>
<accession>A0AAE8MPF2</accession>
<evidence type="ECO:0000313" key="5">
    <source>
        <dbReference type="EMBL" id="SPJ91047.1"/>
    </source>
</evidence>
<proteinExistence type="predicted"/>
<dbReference type="Pfam" id="PF12796">
    <property type="entry name" value="Ank_2"/>
    <property type="match status" value="1"/>
</dbReference>
<evidence type="ECO:0000313" key="6">
    <source>
        <dbReference type="Proteomes" id="UP001187734"/>
    </source>
</evidence>
<evidence type="ECO:0000256" key="3">
    <source>
        <dbReference type="PROSITE-ProRule" id="PRU00023"/>
    </source>
</evidence>
<evidence type="ECO:0000256" key="1">
    <source>
        <dbReference type="ARBA" id="ARBA00022737"/>
    </source>
</evidence>
<sequence>MEVDSRDNSGRSPLSWAAEGGRESIVKLLLALGNVEIDSRDYLGRTPLSWAITKRHEPIVKLLDDIASYKQSGVRASSPAVLGATSCIMVAITLRAGFEADEEPEQPRPGPSRKQRIVLITRPYDQE</sequence>
<name>A0AAE8MPF2_9HYPO</name>
<evidence type="ECO:0000256" key="4">
    <source>
        <dbReference type="SAM" id="MobiDB-lite"/>
    </source>
</evidence>
<keyword evidence="6" id="KW-1185">Reference proteome</keyword>
<dbReference type="InterPro" id="IPR036770">
    <property type="entry name" value="Ankyrin_rpt-contain_sf"/>
</dbReference>
<dbReference type="EMBL" id="ONZP01000820">
    <property type="protein sequence ID" value="SPJ91047.1"/>
    <property type="molecule type" value="Genomic_DNA"/>
</dbReference>
<feature type="repeat" description="ANK" evidence="3">
    <location>
        <begin position="9"/>
        <end position="33"/>
    </location>
</feature>
<dbReference type="PROSITE" id="PS50297">
    <property type="entry name" value="ANK_REP_REGION"/>
    <property type="match status" value="1"/>
</dbReference>
<dbReference type="SMART" id="SM00248">
    <property type="entry name" value="ANK"/>
    <property type="match status" value="2"/>
</dbReference>
<protein>
    <recommendedName>
        <fullName evidence="7">Ankyrin</fullName>
    </recommendedName>
</protein>
<dbReference type="PROSITE" id="PS50088">
    <property type="entry name" value="ANK_REPEAT"/>
    <property type="match status" value="1"/>
</dbReference>
<dbReference type="Proteomes" id="UP001187734">
    <property type="component" value="Unassembled WGS sequence"/>
</dbReference>
<dbReference type="InterPro" id="IPR002110">
    <property type="entry name" value="Ankyrin_rpt"/>
</dbReference>
<keyword evidence="2 3" id="KW-0040">ANK repeat</keyword>